<protein>
    <submittedName>
        <fullName evidence="1">Uncharacterized protein</fullName>
    </submittedName>
</protein>
<evidence type="ECO:0000313" key="1">
    <source>
        <dbReference type="EMBL" id="DAF59079.1"/>
    </source>
</evidence>
<accession>A0A8S5T7Y2</accession>
<reference evidence="1" key="1">
    <citation type="journal article" date="2021" name="Proc. Natl. Acad. Sci. U.S.A.">
        <title>A Catalog of Tens of Thousands of Viruses from Human Metagenomes Reveals Hidden Associations with Chronic Diseases.</title>
        <authorList>
            <person name="Tisza M.J."/>
            <person name="Buck C.B."/>
        </authorList>
    </citation>
    <scope>NUCLEOTIDE SEQUENCE</scope>
    <source>
        <strain evidence="1">CtjH82</strain>
    </source>
</reference>
<name>A0A8S5T7Y2_9CAUD</name>
<dbReference type="EMBL" id="BK032762">
    <property type="protein sequence ID" value="DAF59079.1"/>
    <property type="molecule type" value="Genomic_DNA"/>
</dbReference>
<organism evidence="1">
    <name type="scientific">Myoviridae sp. ctjH82</name>
    <dbReference type="NCBI Taxonomy" id="2827704"/>
    <lineage>
        <taxon>Viruses</taxon>
        <taxon>Duplodnaviria</taxon>
        <taxon>Heunggongvirae</taxon>
        <taxon>Uroviricota</taxon>
        <taxon>Caudoviricetes</taxon>
    </lineage>
</organism>
<proteinExistence type="predicted"/>
<sequence length="99" mass="11282">MTCKPNAKPLVLGWLNPLANGRLTIKQNNTKQDKVGFGSLNQNQNPPYLLASQLYKQGFFSCFFSLRSCFVRLIRAPEKRLSTGFQQSFQQWHEMGVTA</sequence>